<dbReference type="InterPro" id="IPR027417">
    <property type="entry name" value="P-loop_NTPase"/>
</dbReference>
<protein>
    <submittedName>
        <fullName evidence="1">Uncharacterized protein</fullName>
    </submittedName>
</protein>
<gene>
    <name evidence="1" type="ORF">UFOVP704_35</name>
</gene>
<reference evidence="1" key="1">
    <citation type="submission" date="2020-04" db="EMBL/GenBank/DDBJ databases">
        <authorList>
            <person name="Chiriac C."/>
            <person name="Salcher M."/>
            <person name="Ghai R."/>
            <person name="Kavagutti S V."/>
        </authorList>
    </citation>
    <scope>NUCLEOTIDE SEQUENCE</scope>
</reference>
<sequence length="581" mass="65753">MKNQVSSRATPRAFKKFVRPTKPLAVALLEALQEELDTAIELGDFDSGLATALPGHEMDYESWLKAYAPHAASSSLAEHHHRAWQWAEDISPGKFGPSLIECWFRGGGKSTTMELIVSRLAVKATRRFAVYVCATQDMADRHVQDIATAMERCGIERAVNKYGFSKGWSASKLRTANGFNVLAFGLDTGARGVKLDHLRPDMIILDDIDELDDSVNGVDKKIRTITQTILPAKSTDCAVVFVQNRIHANSVMSQVLSGDLDMLQDRIQSPIVPAVQDLEYTTYERDDGRMGYKITAGTPSWIHKTIEVCQHEIDTYGLLSFLRECQHEVGVGGLFFPDFREYNTEGKPWHVVDHVEIQPWWRMWASHDFGTGAPACFLLYASDDRENVYVIGEMYEAGLVSSKQAEKCLDMLESKQLASPVNTKVRDGIWNTKLEAIAFDWANTFPPMKAEERIGEYPVEVWWERGLPAVRAVKDRKAGWRRVKEWLSATDIVNGIPKPKLQIVRGSCPNLIKQLSVTMSHPRDPEDIDSGTKNDHAIDSFRYGVMWREYPVKCPEIDDKMPLNEKHIPTWLKKKDNKNWL</sequence>
<proteinExistence type="predicted"/>
<dbReference type="Gene3D" id="3.30.420.280">
    <property type="match status" value="1"/>
</dbReference>
<dbReference type="EMBL" id="LR796675">
    <property type="protein sequence ID" value="CAB4158924.1"/>
    <property type="molecule type" value="Genomic_DNA"/>
</dbReference>
<evidence type="ECO:0000313" key="1">
    <source>
        <dbReference type="EMBL" id="CAB4158924.1"/>
    </source>
</evidence>
<organism evidence="1">
    <name type="scientific">uncultured Caudovirales phage</name>
    <dbReference type="NCBI Taxonomy" id="2100421"/>
    <lineage>
        <taxon>Viruses</taxon>
        <taxon>Duplodnaviria</taxon>
        <taxon>Heunggongvirae</taxon>
        <taxon>Uroviricota</taxon>
        <taxon>Caudoviricetes</taxon>
        <taxon>Peduoviridae</taxon>
        <taxon>Maltschvirus</taxon>
        <taxon>Maltschvirus maltsch</taxon>
    </lineage>
</organism>
<dbReference type="Gene3D" id="3.40.50.300">
    <property type="entry name" value="P-loop containing nucleotide triphosphate hydrolases"/>
    <property type="match status" value="1"/>
</dbReference>
<name>A0A6J5NUM8_9CAUD</name>
<accession>A0A6J5NUM8</accession>